<dbReference type="Gene3D" id="1.10.530.10">
    <property type="match status" value="1"/>
</dbReference>
<dbReference type="Proteomes" id="UP000580654">
    <property type="component" value="Unassembled WGS sequence"/>
</dbReference>
<dbReference type="EMBL" id="JACIJD010000007">
    <property type="protein sequence ID" value="MBB5693927.1"/>
    <property type="molecule type" value="Genomic_DNA"/>
</dbReference>
<keyword evidence="3" id="KW-0732">Signal</keyword>
<evidence type="ECO:0000313" key="5">
    <source>
        <dbReference type="EMBL" id="MBB5693927.1"/>
    </source>
</evidence>
<feature type="domain" description="Transglycosylase SLT" evidence="4">
    <location>
        <begin position="52"/>
        <end position="179"/>
    </location>
</feature>
<evidence type="ECO:0000259" key="4">
    <source>
        <dbReference type="Pfam" id="PF01464"/>
    </source>
</evidence>
<organism evidence="5 6">
    <name type="scientific">Muricoccus pecuniae</name>
    <dbReference type="NCBI Taxonomy" id="693023"/>
    <lineage>
        <taxon>Bacteria</taxon>
        <taxon>Pseudomonadati</taxon>
        <taxon>Pseudomonadota</taxon>
        <taxon>Alphaproteobacteria</taxon>
        <taxon>Acetobacterales</taxon>
        <taxon>Roseomonadaceae</taxon>
        <taxon>Muricoccus</taxon>
    </lineage>
</organism>
<dbReference type="SUPFAM" id="SSF53955">
    <property type="entry name" value="Lysozyme-like"/>
    <property type="match status" value="1"/>
</dbReference>
<dbReference type="RefSeq" id="WP_312861949.1">
    <property type="nucleotide sequence ID" value="NZ_JACIJD010000007.1"/>
</dbReference>
<dbReference type="Pfam" id="PF01464">
    <property type="entry name" value="SLT"/>
    <property type="match status" value="1"/>
</dbReference>
<keyword evidence="6" id="KW-1185">Reference proteome</keyword>
<comment type="caution">
    <text evidence="5">The sequence shown here is derived from an EMBL/GenBank/DDBJ whole genome shotgun (WGS) entry which is preliminary data.</text>
</comment>
<feature type="chain" id="PRO_5032757919" description="Transglycosylase SLT domain-containing protein" evidence="3">
    <location>
        <begin position="37"/>
        <end position="299"/>
    </location>
</feature>
<evidence type="ECO:0000256" key="2">
    <source>
        <dbReference type="SAM" id="MobiDB-lite"/>
    </source>
</evidence>
<gene>
    <name evidence="5" type="ORF">FHS87_001964</name>
</gene>
<evidence type="ECO:0000256" key="3">
    <source>
        <dbReference type="SAM" id="SignalP"/>
    </source>
</evidence>
<protein>
    <recommendedName>
        <fullName evidence="4">Transglycosylase SLT domain-containing protein</fullName>
    </recommendedName>
</protein>
<dbReference type="InterPro" id="IPR023346">
    <property type="entry name" value="Lysozyme-like_dom_sf"/>
</dbReference>
<evidence type="ECO:0000313" key="6">
    <source>
        <dbReference type="Proteomes" id="UP000580654"/>
    </source>
</evidence>
<dbReference type="InterPro" id="IPR008258">
    <property type="entry name" value="Transglycosylase_SLT_dom_1"/>
</dbReference>
<dbReference type="AlphaFoldDB" id="A0A840YC44"/>
<name>A0A840YC44_9PROT</name>
<feature type="signal peptide" evidence="3">
    <location>
        <begin position="1"/>
        <end position="36"/>
    </location>
</feature>
<feature type="region of interest" description="Disordered" evidence="2">
    <location>
        <begin position="223"/>
        <end position="267"/>
    </location>
</feature>
<comment type="similarity">
    <text evidence="1">Belongs to the virb1 family.</text>
</comment>
<evidence type="ECO:0000256" key="1">
    <source>
        <dbReference type="ARBA" id="ARBA00009387"/>
    </source>
</evidence>
<sequence>MSPRRIHWRLGPARLSPSLLATALVVCVLSNGRADAAPSPAEEPGALCRAAIQRAEREARLPSGLLSAIALVESGRLDPRSGRVVSWPWTINAEGQGRFFESRSEAVDAVKELAARGIRVVDVGCMQVNLFHHPDAFPSLDEAFDPLANARYAARFLTRLYTAASDWIAAVGRYHSSTEERAEVYRTRVVAAWPAGQAMQEARLAAERARSRQEQMIAAWGGKRPEGATPVGQGARRGSQNPRDQLAAGWSGFSSGSSTGDELAELSLTPKRQRCRGASRTRPPGCGETTIVEALPLSR</sequence>
<feature type="compositionally biased region" description="Low complexity" evidence="2">
    <location>
        <begin position="249"/>
        <end position="260"/>
    </location>
</feature>
<reference evidence="5 6" key="1">
    <citation type="submission" date="2020-08" db="EMBL/GenBank/DDBJ databases">
        <title>Genomic Encyclopedia of Type Strains, Phase IV (KMG-IV): sequencing the most valuable type-strain genomes for metagenomic binning, comparative biology and taxonomic classification.</title>
        <authorList>
            <person name="Goeker M."/>
        </authorList>
    </citation>
    <scope>NUCLEOTIDE SEQUENCE [LARGE SCALE GENOMIC DNA]</scope>
    <source>
        <strain evidence="5 6">DSM 25622</strain>
    </source>
</reference>
<accession>A0A840YC44</accession>
<proteinExistence type="inferred from homology"/>